<comment type="caution">
    <text evidence="1">The sequence shown here is derived from an EMBL/GenBank/DDBJ whole genome shotgun (WGS) entry which is preliminary data.</text>
</comment>
<name>K0SJT9_THAOC</name>
<sequence length="148" mass="16248">MAEADWRPSSPDGLPLLYRHRSLLEHLPGEVSPACRVQNGQVEEWGASTIHLAAAGLHGVIQGVAEVANRRPWAGRGRIGGTGASSWTISGRRCEEVTRDGVLRPRWKLDHPPTKPRQTTGVLQAKARRKVDFLAAVSRGARSRLHQE</sequence>
<gene>
    <name evidence="1" type="ORF">THAOC_13979</name>
</gene>
<accession>K0SJT9</accession>
<proteinExistence type="predicted"/>
<dbReference type="Proteomes" id="UP000266841">
    <property type="component" value="Unassembled WGS sequence"/>
</dbReference>
<reference evidence="1 2" key="1">
    <citation type="journal article" date="2012" name="Genome Biol.">
        <title>Genome and low-iron response of an oceanic diatom adapted to chronic iron limitation.</title>
        <authorList>
            <person name="Lommer M."/>
            <person name="Specht M."/>
            <person name="Roy A.S."/>
            <person name="Kraemer L."/>
            <person name="Andreson R."/>
            <person name="Gutowska M.A."/>
            <person name="Wolf J."/>
            <person name="Bergner S.V."/>
            <person name="Schilhabel M.B."/>
            <person name="Klostermeier U.C."/>
            <person name="Beiko R.G."/>
            <person name="Rosenstiel P."/>
            <person name="Hippler M."/>
            <person name="Laroche J."/>
        </authorList>
    </citation>
    <scope>NUCLEOTIDE SEQUENCE [LARGE SCALE GENOMIC DNA]</scope>
    <source>
        <strain evidence="1 2">CCMP1005</strain>
    </source>
</reference>
<organism evidence="1 2">
    <name type="scientific">Thalassiosira oceanica</name>
    <name type="common">Marine diatom</name>
    <dbReference type="NCBI Taxonomy" id="159749"/>
    <lineage>
        <taxon>Eukaryota</taxon>
        <taxon>Sar</taxon>
        <taxon>Stramenopiles</taxon>
        <taxon>Ochrophyta</taxon>
        <taxon>Bacillariophyta</taxon>
        <taxon>Coscinodiscophyceae</taxon>
        <taxon>Thalassiosirophycidae</taxon>
        <taxon>Thalassiosirales</taxon>
        <taxon>Thalassiosiraceae</taxon>
        <taxon>Thalassiosira</taxon>
    </lineage>
</organism>
<evidence type="ECO:0000313" key="2">
    <source>
        <dbReference type="Proteomes" id="UP000266841"/>
    </source>
</evidence>
<evidence type="ECO:0000313" key="1">
    <source>
        <dbReference type="EMBL" id="EJK65194.1"/>
    </source>
</evidence>
<protein>
    <submittedName>
        <fullName evidence="1">Uncharacterized protein</fullName>
    </submittedName>
</protein>
<dbReference type="AlphaFoldDB" id="K0SJT9"/>
<keyword evidence="2" id="KW-1185">Reference proteome</keyword>
<dbReference type="EMBL" id="AGNL01016214">
    <property type="protein sequence ID" value="EJK65194.1"/>
    <property type="molecule type" value="Genomic_DNA"/>
</dbReference>